<reference evidence="1 2" key="1">
    <citation type="submission" date="2007-10" db="EMBL/GenBank/DDBJ databases">
        <title>Complete sequence of Caldivirga maquilingensis IC-167.</title>
        <authorList>
            <consortium name="US DOE Joint Genome Institute"/>
            <person name="Copeland A."/>
            <person name="Lucas S."/>
            <person name="Lapidus A."/>
            <person name="Barry K."/>
            <person name="Glavina del Rio T."/>
            <person name="Dalin E."/>
            <person name="Tice H."/>
            <person name="Pitluck S."/>
            <person name="Saunders E."/>
            <person name="Brettin T."/>
            <person name="Bruce D."/>
            <person name="Detter J.C."/>
            <person name="Han C."/>
            <person name="Schmutz J."/>
            <person name="Larimer F."/>
            <person name="Land M."/>
            <person name="Hauser L."/>
            <person name="Kyrpides N."/>
            <person name="Ivanova N."/>
            <person name="Biddle J.F."/>
            <person name="Zhang Z."/>
            <person name="Fitz-Gibbon S.T."/>
            <person name="Lowe T.M."/>
            <person name="Saltikov C."/>
            <person name="House C.H."/>
            <person name="Richardson P."/>
        </authorList>
    </citation>
    <scope>NUCLEOTIDE SEQUENCE [LARGE SCALE GENOMIC DNA]</scope>
    <source>
        <strain evidence="2">ATCC 700844 / DSM 13496 / JCM 10307 / IC-167</strain>
    </source>
</reference>
<sequence length="33" mass="3476">MRANGSMVMDPSGDAILLKKTISGIVLHECCNA</sequence>
<organism evidence="1 2">
    <name type="scientific">Caldivirga maquilingensis (strain ATCC 700844 / DSM 13496 / JCM 10307 / IC-167)</name>
    <dbReference type="NCBI Taxonomy" id="397948"/>
    <lineage>
        <taxon>Archaea</taxon>
        <taxon>Thermoproteota</taxon>
        <taxon>Thermoprotei</taxon>
        <taxon>Thermoproteales</taxon>
        <taxon>Thermoproteaceae</taxon>
        <taxon>Caldivirga</taxon>
    </lineage>
</organism>
<evidence type="ECO:0000313" key="1">
    <source>
        <dbReference type="EMBL" id="ABW01043.1"/>
    </source>
</evidence>
<accession>A8MAB1</accession>
<dbReference type="EMBL" id="CP000852">
    <property type="protein sequence ID" value="ABW01043.1"/>
    <property type="molecule type" value="Genomic_DNA"/>
</dbReference>
<keyword evidence="2" id="KW-1185">Reference proteome</keyword>
<gene>
    <name evidence="1" type="ordered locus">Cmaq_0194</name>
</gene>
<evidence type="ECO:0000313" key="2">
    <source>
        <dbReference type="Proteomes" id="UP000001137"/>
    </source>
</evidence>
<dbReference type="Proteomes" id="UP000001137">
    <property type="component" value="Chromosome"/>
</dbReference>
<dbReference type="KEGG" id="cma:Cmaq_0194"/>
<protein>
    <submittedName>
        <fullName evidence="1">Uncharacterized protein</fullName>
    </submittedName>
</protein>
<proteinExistence type="predicted"/>
<dbReference type="AlphaFoldDB" id="A8MAB1"/>
<dbReference type="HOGENOM" id="CLU_3379838_0_0_2"/>
<name>A8MAB1_CALMQ</name>